<comment type="caution">
    <text evidence="2">The sequence shown here is derived from an EMBL/GenBank/DDBJ whole genome shotgun (WGS) entry which is preliminary data.</text>
</comment>
<gene>
    <name evidence="2" type="ORF">MERR_LOCUS19759</name>
</gene>
<feature type="region of interest" description="Disordered" evidence="1">
    <location>
        <begin position="109"/>
        <end position="131"/>
    </location>
</feature>
<proteinExistence type="predicted"/>
<organism evidence="2 3">
    <name type="scientific">Microthlaspi erraticum</name>
    <dbReference type="NCBI Taxonomy" id="1685480"/>
    <lineage>
        <taxon>Eukaryota</taxon>
        <taxon>Viridiplantae</taxon>
        <taxon>Streptophyta</taxon>
        <taxon>Embryophyta</taxon>
        <taxon>Tracheophyta</taxon>
        <taxon>Spermatophyta</taxon>
        <taxon>Magnoliopsida</taxon>
        <taxon>eudicotyledons</taxon>
        <taxon>Gunneridae</taxon>
        <taxon>Pentapetalae</taxon>
        <taxon>rosids</taxon>
        <taxon>malvids</taxon>
        <taxon>Brassicales</taxon>
        <taxon>Brassicaceae</taxon>
        <taxon>Coluteocarpeae</taxon>
        <taxon>Microthlaspi</taxon>
    </lineage>
</organism>
<dbReference type="Proteomes" id="UP000467841">
    <property type="component" value="Unassembled WGS sequence"/>
</dbReference>
<dbReference type="AlphaFoldDB" id="A0A6D2J0K1"/>
<keyword evidence="3" id="KW-1185">Reference proteome</keyword>
<feature type="compositionally biased region" description="Basic residues" evidence="1">
    <location>
        <begin position="117"/>
        <end position="131"/>
    </location>
</feature>
<evidence type="ECO:0000313" key="3">
    <source>
        <dbReference type="Proteomes" id="UP000467841"/>
    </source>
</evidence>
<protein>
    <submittedName>
        <fullName evidence="2">Uncharacterized protein</fullName>
    </submittedName>
</protein>
<evidence type="ECO:0000313" key="2">
    <source>
        <dbReference type="EMBL" id="CAA7032524.1"/>
    </source>
</evidence>
<reference evidence="2" key="1">
    <citation type="submission" date="2020-01" db="EMBL/GenBank/DDBJ databases">
        <authorList>
            <person name="Mishra B."/>
        </authorList>
    </citation>
    <scope>NUCLEOTIDE SEQUENCE [LARGE SCALE GENOMIC DNA]</scope>
</reference>
<name>A0A6D2J0K1_9BRAS</name>
<accession>A0A6D2J0K1</accession>
<dbReference type="EMBL" id="CACVBM020001122">
    <property type="protein sequence ID" value="CAA7032524.1"/>
    <property type="molecule type" value="Genomic_DNA"/>
</dbReference>
<sequence>MVEVDFFLKLKLVNLRNSRKEHGKLRSRFSPPLTAIFINSLNETLNDDQPPPEDQIIPIVESQKTRLQFDRSGYYSTVLVNRTHEQIQSIDQPNLYPFESYADRNESICGETEKPSRRNKPKLIHKQKSAL</sequence>
<evidence type="ECO:0000256" key="1">
    <source>
        <dbReference type="SAM" id="MobiDB-lite"/>
    </source>
</evidence>